<name>A0ABS4HFY4_9BACI</name>
<accession>A0ABS4HFY4</accession>
<evidence type="ECO:0000313" key="2">
    <source>
        <dbReference type="Proteomes" id="UP001519328"/>
    </source>
</evidence>
<protein>
    <submittedName>
        <fullName evidence="1">Uncharacterized protein</fullName>
    </submittedName>
</protein>
<evidence type="ECO:0000313" key="1">
    <source>
        <dbReference type="EMBL" id="MBP1949337.1"/>
    </source>
</evidence>
<sequence length="44" mass="4862">MKAFKIILSISIIGIFLFSTKAPLVSAEDDYPDPLNVSPIDYDC</sequence>
<organism evidence="1 2">
    <name type="scientific">Virgibacillus litoralis</name>
    <dbReference type="NCBI Taxonomy" id="578221"/>
    <lineage>
        <taxon>Bacteria</taxon>
        <taxon>Bacillati</taxon>
        <taxon>Bacillota</taxon>
        <taxon>Bacilli</taxon>
        <taxon>Bacillales</taxon>
        <taxon>Bacillaceae</taxon>
        <taxon>Virgibacillus</taxon>
    </lineage>
</organism>
<gene>
    <name evidence="1" type="ORF">J2Z82_002274</name>
</gene>
<dbReference type="RefSeq" id="WP_280922997.1">
    <property type="nucleotide sequence ID" value="NZ_JAGGKK010000011.1"/>
</dbReference>
<dbReference type="Proteomes" id="UP001519328">
    <property type="component" value="Unassembled WGS sequence"/>
</dbReference>
<dbReference type="EMBL" id="JAGGKK010000011">
    <property type="protein sequence ID" value="MBP1949337.1"/>
    <property type="molecule type" value="Genomic_DNA"/>
</dbReference>
<reference evidence="1 2" key="1">
    <citation type="submission" date="2021-03" db="EMBL/GenBank/DDBJ databases">
        <title>Genomic Encyclopedia of Type Strains, Phase IV (KMG-IV): sequencing the most valuable type-strain genomes for metagenomic binning, comparative biology and taxonomic classification.</title>
        <authorList>
            <person name="Goeker M."/>
        </authorList>
    </citation>
    <scope>NUCLEOTIDE SEQUENCE [LARGE SCALE GENOMIC DNA]</scope>
    <source>
        <strain evidence="1 2">DSM 21085</strain>
    </source>
</reference>
<proteinExistence type="predicted"/>
<keyword evidence="2" id="KW-1185">Reference proteome</keyword>
<comment type="caution">
    <text evidence="1">The sequence shown here is derived from an EMBL/GenBank/DDBJ whole genome shotgun (WGS) entry which is preliminary data.</text>
</comment>